<name>A0A2Z6NW25_TRISU</name>
<feature type="non-terminal residue" evidence="6">
    <location>
        <position position="323"/>
    </location>
</feature>
<dbReference type="PANTHER" id="PTHR10367:SF17">
    <property type="entry name" value="MRNA-CAPPING ENZYME"/>
    <property type="match status" value="1"/>
</dbReference>
<accession>A0A2Z6NW25</accession>
<organism evidence="6 7">
    <name type="scientific">Trifolium subterraneum</name>
    <name type="common">Subterranean clover</name>
    <dbReference type="NCBI Taxonomy" id="3900"/>
    <lineage>
        <taxon>Eukaryota</taxon>
        <taxon>Viridiplantae</taxon>
        <taxon>Streptophyta</taxon>
        <taxon>Embryophyta</taxon>
        <taxon>Tracheophyta</taxon>
        <taxon>Spermatophyta</taxon>
        <taxon>Magnoliopsida</taxon>
        <taxon>eudicotyledons</taxon>
        <taxon>Gunneridae</taxon>
        <taxon>Pentapetalae</taxon>
        <taxon>rosids</taxon>
        <taxon>fabids</taxon>
        <taxon>Fabales</taxon>
        <taxon>Fabaceae</taxon>
        <taxon>Papilionoideae</taxon>
        <taxon>50 kb inversion clade</taxon>
        <taxon>NPAAA clade</taxon>
        <taxon>Hologalegina</taxon>
        <taxon>IRL clade</taxon>
        <taxon>Trifolieae</taxon>
        <taxon>Trifolium</taxon>
    </lineage>
</organism>
<dbReference type="PANTHER" id="PTHR10367">
    <property type="entry name" value="MRNA-CAPPING ENZYME"/>
    <property type="match status" value="1"/>
</dbReference>
<evidence type="ECO:0000259" key="4">
    <source>
        <dbReference type="PROSITE" id="PS50054"/>
    </source>
</evidence>
<dbReference type="PROSITE" id="PS50054">
    <property type="entry name" value="TYR_PHOSPHATASE_DUAL"/>
    <property type="match status" value="1"/>
</dbReference>
<dbReference type="Gene3D" id="3.90.190.10">
    <property type="entry name" value="Protein tyrosine phosphatase superfamily"/>
    <property type="match status" value="1"/>
</dbReference>
<evidence type="ECO:0000256" key="2">
    <source>
        <dbReference type="ARBA" id="ARBA00022912"/>
    </source>
</evidence>
<dbReference type="SUPFAM" id="SSF52799">
    <property type="entry name" value="(Phosphotyrosine protein) phosphatases II"/>
    <property type="match status" value="1"/>
</dbReference>
<proteinExistence type="predicted"/>
<dbReference type="SMART" id="SM00195">
    <property type="entry name" value="DSPc"/>
    <property type="match status" value="1"/>
</dbReference>
<sequence length="323" mass="37010">MDLNASPVPEEDEDPFEGQVEEYNAPPKEVYIAPEEHIESGADIARREREERKKRLKREHSDDRPVQISQAPGYDNFFQNKILKTYDRSKLPPGKDFFPGQLTALLVIKIIVNVGWLNCPSSGQEIFGMIPSKVPLGEAFNDYIVPGKRYSFKQVIHQQRVLGRKLGLVIDLTNTSRYYPVSDLKKEGIKHVKIQCEGRGSVPDNSSVNHFVFEVIQFLSHQKHSKKYILVHCTHGHNRTGYMIIHYLMRTMSMSITQAIKIFSDARPPGIYKPEYIDSLYKSYHEKKPEMIVCPPTPEWKRTPQLVDLNGEAAPDDDDDDDG</sequence>
<keyword evidence="1" id="KW-0378">Hydrolase</keyword>
<dbReference type="InterPro" id="IPR000340">
    <property type="entry name" value="Dual-sp_phosphatase_cat-dom"/>
</dbReference>
<evidence type="ECO:0000313" key="6">
    <source>
        <dbReference type="EMBL" id="GAU34187.1"/>
    </source>
</evidence>
<dbReference type="InterPro" id="IPR051029">
    <property type="entry name" value="mRNA_Capping_Enz/RNA_Phosphat"/>
</dbReference>
<dbReference type="GO" id="GO:0004484">
    <property type="term" value="F:mRNA guanylyltransferase activity"/>
    <property type="evidence" value="ECO:0007669"/>
    <property type="project" value="TreeGrafter"/>
</dbReference>
<dbReference type="CDD" id="cd14502">
    <property type="entry name" value="RNA_5'-triphosphatase"/>
    <property type="match status" value="1"/>
</dbReference>
<dbReference type="EMBL" id="DF973548">
    <property type="protein sequence ID" value="GAU34187.1"/>
    <property type="molecule type" value="Genomic_DNA"/>
</dbReference>
<dbReference type="AlphaFoldDB" id="A0A2Z6NW25"/>
<dbReference type="Proteomes" id="UP000242715">
    <property type="component" value="Unassembled WGS sequence"/>
</dbReference>
<protein>
    <submittedName>
        <fullName evidence="6">Uncharacterized protein</fullName>
    </submittedName>
</protein>
<dbReference type="PROSITE" id="PS50056">
    <property type="entry name" value="TYR_PHOSPHATASE_2"/>
    <property type="match status" value="1"/>
</dbReference>
<dbReference type="OrthoDB" id="200924at2759"/>
<gene>
    <name evidence="6" type="ORF">TSUD_162880</name>
</gene>
<feature type="domain" description="Tyrosine specific protein phosphatases" evidence="5">
    <location>
        <begin position="209"/>
        <end position="278"/>
    </location>
</feature>
<dbReference type="Pfam" id="PF00782">
    <property type="entry name" value="DSPc"/>
    <property type="match status" value="1"/>
</dbReference>
<keyword evidence="7" id="KW-1185">Reference proteome</keyword>
<dbReference type="GO" id="GO:0006370">
    <property type="term" value="P:7-methylguanosine mRNA capping"/>
    <property type="evidence" value="ECO:0007669"/>
    <property type="project" value="TreeGrafter"/>
</dbReference>
<evidence type="ECO:0000313" key="7">
    <source>
        <dbReference type="Proteomes" id="UP000242715"/>
    </source>
</evidence>
<evidence type="ECO:0000256" key="3">
    <source>
        <dbReference type="SAM" id="MobiDB-lite"/>
    </source>
</evidence>
<dbReference type="InterPro" id="IPR000387">
    <property type="entry name" value="Tyr_Pase_dom"/>
</dbReference>
<dbReference type="InterPro" id="IPR020422">
    <property type="entry name" value="TYR_PHOSPHATASE_DUAL_dom"/>
</dbReference>
<dbReference type="FunFam" id="3.90.190.10:FF:000055">
    <property type="entry name" value="mRNA capping enzyme family protein"/>
    <property type="match status" value="1"/>
</dbReference>
<dbReference type="PROSITE" id="PS00383">
    <property type="entry name" value="TYR_PHOSPHATASE_1"/>
    <property type="match status" value="1"/>
</dbReference>
<feature type="compositionally biased region" description="Basic and acidic residues" evidence="3">
    <location>
        <begin position="34"/>
        <end position="65"/>
    </location>
</feature>
<dbReference type="InterPro" id="IPR016130">
    <property type="entry name" value="Tyr_Pase_AS"/>
</dbReference>
<feature type="domain" description="Tyrosine-protein phosphatase" evidence="4">
    <location>
        <begin position="134"/>
        <end position="290"/>
    </location>
</feature>
<reference evidence="7" key="1">
    <citation type="journal article" date="2017" name="Front. Plant Sci.">
        <title>Climate Clever Clovers: New Paradigm to Reduce the Environmental Footprint of Ruminants by Breeding Low Methanogenic Forages Utilizing Haplotype Variation.</title>
        <authorList>
            <person name="Kaur P."/>
            <person name="Appels R."/>
            <person name="Bayer P.E."/>
            <person name="Keeble-Gagnere G."/>
            <person name="Wang J."/>
            <person name="Hirakawa H."/>
            <person name="Shirasawa K."/>
            <person name="Vercoe P."/>
            <person name="Stefanova K."/>
            <person name="Durmic Z."/>
            <person name="Nichols P."/>
            <person name="Revell C."/>
            <person name="Isobe S.N."/>
            <person name="Edwards D."/>
            <person name="Erskine W."/>
        </authorList>
    </citation>
    <scope>NUCLEOTIDE SEQUENCE [LARGE SCALE GENOMIC DNA]</scope>
    <source>
        <strain evidence="7">cv. Daliak</strain>
    </source>
</reference>
<dbReference type="GO" id="GO:0004721">
    <property type="term" value="F:phosphoprotein phosphatase activity"/>
    <property type="evidence" value="ECO:0007669"/>
    <property type="project" value="UniProtKB-KW"/>
</dbReference>
<dbReference type="InterPro" id="IPR029021">
    <property type="entry name" value="Prot-tyrosine_phosphatase-like"/>
</dbReference>
<keyword evidence="2" id="KW-0904">Protein phosphatase</keyword>
<evidence type="ECO:0000256" key="1">
    <source>
        <dbReference type="ARBA" id="ARBA00022801"/>
    </source>
</evidence>
<feature type="region of interest" description="Disordered" evidence="3">
    <location>
        <begin position="28"/>
        <end position="70"/>
    </location>
</feature>
<evidence type="ECO:0000259" key="5">
    <source>
        <dbReference type="PROSITE" id="PS50056"/>
    </source>
</evidence>